<organism evidence="10">
    <name type="scientific">candidate division WOR-3 bacterium</name>
    <dbReference type="NCBI Taxonomy" id="2052148"/>
    <lineage>
        <taxon>Bacteria</taxon>
        <taxon>Bacteria division WOR-3</taxon>
    </lineage>
</organism>
<dbReference type="PRINTS" id="PR00101">
    <property type="entry name" value="ATCASE"/>
</dbReference>
<dbReference type="PANTHER" id="PTHR45753">
    <property type="entry name" value="ORNITHINE CARBAMOYLTRANSFERASE, MITOCHONDRIAL"/>
    <property type="match status" value="1"/>
</dbReference>
<evidence type="ECO:0000256" key="7">
    <source>
        <dbReference type="HAMAP-Rule" id="MF_00001"/>
    </source>
</evidence>
<dbReference type="GO" id="GO:0006520">
    <property type="term" value="P:amino acid metabolic process"/>
    <property type="evidence" value="ECO:0007669"/>
    <property type="project" value="InterPro"/>
</dbReference>
<comment type="similarity">
    <text evidence="2 7">Belongs to the aspartate/ornithine carbamoyltransferase superfamily. ATCase family.</text>
</comment>
<comment type="subunit">
    <text evidence="7">Heterododecamer (2C3:3R2) of six catalytic PyrB chains organized as two trimers (C3), and six regulatory PyrI chains organized as three dimers (R2).</text>
</comment>
<dbReference type="Pfam" id="PF02729">
    <property type="entry name" value="OTCace_N"/>
    <property type="match status" value="1"/>
</dbReference>
<dbReference type="Proteomes" id="UP000885847">
    <property type="component" value="Unassembled WGS sequence"/>
</dbReference>
<dbReference type="HAMAP" id="MF_00001">
    <property type="entry name" value="Asp_carb_tr"/>
    <property type="match status" value="1"/>
</dbReference>
<dbReference type="InterPro" id="IPR002082">
    <property type="entry name" value="Asp_carbamoyltransf"/>
</dbReference>
<dbReference type="GO" id="GO:0016597">
    <property type="term" value="F:amino acid binding"/>
    <property type="evidence" value="ECO:0007669"/>
    <property type="project" value="InterPro"/>
</dbReference>
<dbReference type="PANTHER" id="PTHR45753:SF6">
    <property type="entry name" value="ASPARTATE CARBAMOYLTRANSFERASE"/>
    <property type="match status" value="1"/>
</dbReference>
<protein>
    <recommendedName>
        <fullName evidence="7">Aspartate carbamoyltransferase</fullName>
        <ecNumber evidence="7">2.1.3.2</ecNumber>
    </recommendedName>
    <alternativeName>
        <fullName evidence="7">Aspartate transcarbamylase</fullName>
        <shortName evidence="7">ATCase</shortName>
    </alternativeName>
</protein>
<dbReference type="AlphaFoldDB" id="A0A7C0VCG2"/>
<feature type="binding site" evidence="7">
    <location>
        <position position="140"/>
    </location>
    <ligand>
        <name>carbamoyl phosphate</name>
        <dbReference type="ChEBI" id="CHEBI:58228"/>
    </ligand>
</feature>
<keyword evidence="4 7" id="KW-0665">Pyrimidine biosynthesis</keyword>
<dbReference type="NCBIfam" id="TIGR00670">
    <property type="entry name" value="asp_carb_tr"/>
    <property type="match status" value="1"/>
</dbReference>
<comment type="catalytic activity">
    <reaction evidence="6 7">
        <text>carbamoyl phosphate + L-aspartate = N-carbamoyl-L-aspartate + phosphate + H(+)</text>
        <dbReference type="Rhea" id="RHEA:20013"/>
        <dbReference type="ChEBI" id="CHEBI:15378"/>
        <dbReference type="ChEBI" id="CHEBI:29991"/>
        <dbReference type="ChEBI" id="CHEBI:32814"/>
        <dbReference type="ChEBI" id="CHEBI:43474"/>
        <dbReference type="ChEBI" id="CHEBI:58228"/>
        <dbReference type="EC" id="2.1.3.2"/>
    </reaction>
</comment>
<evidence type="ECO:0000256" key="2">
    <source>
        <dbReference type="ARBA" id="ARBA00008896"/>
    </source>
</evidence>
<comment type="caution">
    <text evidence="10">The sequence shown here is derived from an EMBL/GenBank/DDBJ whole genome shotgun (WGS) entry which is preliminary data.</text>
</comment>
<accession>A0A7C0VCG2</accession>
<keyword evidence="3 7" id="KW-0808">Transferase</keyword>
<evidence type="ECO:0000256" key="3">
    <source>
        <dbReference type="ARBA" id="ARBA00022679"/>
    </source>
</evidence>
<dbReference type="SUPFAM" id="SSF53671">
    <property type="entry name" value="Aspartate/ornithine carbamoyltransferase"/>
    <property type="match status" value="1"/>
</dbReference>
<dbReference type="InterPro" id="IPR006132">
    <property type="entry name" value="Asp/Orn_carbamoyltranf_P-bd"/>
</dbReference>
<dbReference type="Pfam" id="PF00185">
    <property type="entry name" value="OTCace"/>
    <property type="match status" value="1"/>
</dbReference>
<evidence type="ECO:0000256" key="1">
    <source>
        <dbReference type="ARBA" id="ARBA00004852"/>
    </source>
</evidence>
<dbReference type="GO" id="GO:0006207">
    <property type="term" value="P:'de novo' pyrimidine nucleobase biosynthetic process"/>
    <property type="evidence" value="ECO:0007669"/>
    <property type="project" value="InterPro"/>
</dbReference>
<feature type="domain" description="Aspartate/ornithine carbamoyltransferase Asp/Orn-binding" evidence="8">
    <location>
        <begin position="156"/>
        <end position="304"/>
    </location>
</feature>
<dbReference type="GO" id="GO:0044205">
    <property type="term" value="P:'de novo' UMP biosynthetic process"/>
    <property type="evidence" value="ECO:0007669"/>
    <property type="project" value="UniProtKB-UniRule"/>
</dbReference>
<reference evidence="10" key="1">
    <citation type="journal article" date="2020" name="mSystems">
        <title>Genome- and Community-Level Interaction Insights into Carbon Utilization and Element Cycling Functions of Hydrothermarchaeota in Hydrothermal Sediment.</title>
        <authorList>
            <person name="Zhou Z."/>
            <person name="Liu Y."/>
            <person name="Xu W."/>
            <person name="Pan J."/>
            <person name="Luo Z.H."/>
            <person name="Li M."/>
        </authorList>
    </citation>
    <scope>NUCLEOTIDE SEQUENCE [LARGE SCALE GENOMIC DNA]</scope>
    <source>
        <strain evidence="10">HyVt-102</strain>
    </source>
</reference>
<feature type="binding site" evidence="7">
    <location>
        <position position="266"/>
    </location>
    <ligand>
        <name>carbamoyl phosphate</name>
        <dbReference type="ChEBI" id="CHEBI:58228"/>
    </ligand>
</feature>
<feature type="domain" description="Aspartate/ornithine carbamoyltransferase carbamoyl-P binding" evidence="9">
    <location>
        <begin position="7"/>
        <end position="150"/>
    </location>
</feature>
<dbReference type="PROSITE" id="PS00097">
    <property type="entry name" value="CARBAMOYLTRANSFERASE"/>
    <property type="match status" value="1"/>
</dbReference>
<dbReference type="GO" id="GO:0005829">
    <property type="term" value="C:cytosol"/>
    <property type="evidence" value="ECO:0007669"/>
    <property type="project" value="TreeGrafter"/>
</dbReference>
<feature type="binding site" evidence="7">
    <location>
        <position position="60"/>
    </location>
    <ligand>
        <name>carbamoyl phosphate</name>
        <dbReference type="ChEBI" id="CHEBI:58228"/>
    </ligand>
</feature>
<dbReference type="EMBL" id="DQWE01000340">
    <property type="protein sequence ID" value="HDI83549.1"/>
    <property type="molecule type" value="Genomic_DNA"/>
</dbReference>
<feature type="binding site" evidence="7">
    <location>
        <position position="59"/>
    </location>
    <ligand>
        <name>carbamoyl phosphate</name>
        <dbReference type="ChEBI" id="CHEBI:58228"/>
    </ligand>
</feature>
<evidence type="ECO:0000259" key="8">
    <source>
        <dbReference type="Pfam" id="PF00185"/>
    </source>
</evidence>
<evidence type="ECO:0000256" key="5">
    <source>
        <dbReference type="ARBA" id="ARBA00043884"/>
    </source>
</evidence>
<comment type="pathway">
    <text evidence="1 7">Pyrimidine metabolism; UMP biosynthesis via de novo pathway; (S)-dihydroorotate from bicarbonate: step 2/3.</text>
</comment>
<name>A0A7C0VCG2_UNCW3</name>
<feature type="binding site" evidence="7">
    <location>
        <position position="137"/>
    </location>
    <ligand>
        <name>carbamoyl phosphate</name>
        <dbReference type="ChEBI" id="CHEBI:58228"/>
    </ligand>
</feature>
<sequence>MERFKQKHLLGIEELSRDEIDSILDTAIIMKSVLERRIKKVPTLRGITVANLFFEPSTRTLNSFLIAERRLSADTINVSKSFSSVLKGETLLDTARNLEAMRVDMVVIRHSVPCSPHYLAERISASVINAGDGAHEHPTQALLDMLTLREKFGNIEGLKVSIIGDILHSRVARSLTIGLLKKGADVILCGPPTFLPEWFEDYGVKITYNLKDAIVDRDVIYVLRIQRERQDTAFLPSLREYIRYYSVNRDVLNRYARKDVIIMHPGPVNRGVELAPDVADGPWSLILHQVTNGIAVRMAILYLLSGIGSSGGVE</sequence>
<dbReference type="PRINTS" id="PR00100">
    <property type="entry name" value="AOTCASE"/>
</dbReference>
<evidence type="ECO:0000256" key="6">
    <source>
        <dbReference type="ARBA" id="ARBA00048859"/>
    </source>
</evidence>
<feature type="binding site" evidence="7">
    <location>
        <position position="267"/>
    </location>
    <ligand>
        <name>carbamoyl phosphate</name>
        <dbReference type="ChEBI" id="CHEBI:58228"/>
    </ligand>
</feature>
<dbReference type="InterPro" id="IPR006131">
    <property type="entry name" value="Asp_carbamoyltransf_Asp/Orn-bd"/>
</dbReference>
<feature type="binding site" evidence="7">
    <location>
        <position position="224"/>
    </location>
    <ligand>
        <name>L-aspartate</name>
        <dbReference type="ChEBI" id="CHEBI:29991"/>
    </ligand>
</feature>
<feature type="binding site" evidence="7">
    <location>
        <position position="109"/>
    </location>
    <ligand>
        <name>carbamoyl phosphate</name>
        <dbReference type="ChEBI" id="CHEBI:58228"/>
    </ligand>
</feature>
<comment type="function">
    <text evidence="5 7">Catalyzes the condensation of carbamoyl phosphate and aspartate to form carbamoyl aspartate and inorganic phosphate, the committed step in the de novo pyrimidine nucleotide biosynthesis pathway.</text>
</comment>
<dbReference type="InterPro" id="IPR006130">
    <property type="entry name" value="Asp/Orn_carbamoylTrfase"/>
</dbReference>
<gene>
    <name evidence="7" type="primary">pyrB</name>
    <name evidence="10" type="ORF">ENF18_07160</name>
</gene>
<evidence type="ECO:0000259" key="9">
    <source>
        <dbReference type="Pfam" id="PF02729"/>
    </source>
</evidence>
<dbReference type="Gene3D" id="3.40.50.1370">
    <property type="entry name" value="Aspartate/ornithine carbamoyltransferase"/>
    <property type="match status" value="2"/>
</dbReference>
<feature type="binding site" evidence="7">
    <location>
        <position position="170"/>
    </location>
    <ligand>
        <name>L-aspartate</name>
        <dbReference type="ChEBI" id="CHEBI:29991"/>
    </ligand>
</feature>
<proteinExistence type="inferred from homology"/>
<feature type="binding site" evidence="7">
    <location>
        <position position="87"/>
    </location>
    <ligand>
        <name>L-aspartate</name>
        <dbReference type="ChEBI" id="CHEBI:29991"/>
    </ligand>
</feature>
<dbReference type="InterPro" id="IPR036901">
    <property type="entry name" value="Asp/Orn_carbamoylTrfase_sf"/>
</dbReference>
<dbReference type="UniPathway" id="UPA00070">
    <property type="reaction ID" value="UER00116"/>
</dbReference>
<dbReference type="EC" id="2.1.3.2" evidence="7"/>
<evidence type="ECO:0000256" key="4">
    <source>
        <dbReference type="ARBA" id="ARBA00022975"/>
    </source>
</evidence>
<dbReference type="GO" id="GO:0004070">
    <property type="term" value="F:aspartate carbamoyltransferase activity"/>
    <property type="evidence" value="ECO:0007669"/>
    <property type="project" value="UniProtKB-UniRule"/>
</dbReference>
<dbReference type="NCBIfam" id="NF002032">
    <property type="entry name" value="PRK00856.1"/>
    <property type="match status" value="1"/>
</dbReference>
<evidence type="ECO:0000313" key="10">
    <source>
        <dbReference type="EMBL" id="HDI83549.1"/>
    </source>
</evidence>